<dbReference type="InterPro" id="IPR032710">
    <property type="entry name" value="NTF2-like_dom_sf"/>
</dbReference>
<dbReference type="EMBL" id="FOBB01000002">
    <property type="protein sequence ID" value="SEL59473.1"/>
    <property type="molecule type" value="Genomic_DNA"/>
</dbReference>
<dbReference type="GO" id="GO:0030638">
    <property type="term" value="P:polyketide metabolic process"/>
    <property type="evidence" value="ECO:0007669"/>
    <property type="project" value="InterPro"/>
</dbReference>
<evidence type="ECO:0008006" key="3">
    <source>
        <dbReference type="Google" id="ProtNLM"/>
    </source>
</evidence>
<dbReference type="OrthoDB" id="7876517at2"/>
<dbReference type="STRING" id="573321.SAMN04488505_102635"/>
<reference evidence="1 2" key="1">
    <citation type="submission" date="2016-10" db="EMBL/GenBank/DDBJ databases">
        <authorList>
            <person name="de Groot N.N."/>
        </authorList>
    </citation>
    <scope>NUCLEOTIDE SEQUENCE [LARGE SCALE GENOMIC DNA]</scope>
    <source>
        <strain evidence="1 2">DSM 21039</strain>
    </source>
</reference>
<dbReference type="SUPFAM" id="SSF54427">
    <property type="entry name" value="NTF2-like"/>
    <property type="match status" value="1"/>
</dbReference>
<proteinExistence type="predicted"/>
<name>A0A1H7RH00_9BACT</name>
<sequence>MRQILILVTGVLCASYSCPPTPAAQNKQIVQRYFAEVWNSGKLEVLDELLDPQYINHTPSTPNPPPGPAGLKPIVAAIRKAFPDLHYEIQDLIVNDSMAVARVIMTGTQRGDLFGQPPTGKKITVNQINIEKIHHGKIVEHWRVTDELTLMKQLGVVQ</sequence>
<dbReference type="RefSeq" id="WP_089910253.1">
    <property type="nucleotide sequence ID" value="NZ_FOBB01000002.1"/>
</dbReference>
<dbReference type="PROSITE" id="PS51257">
    <property type="entry name" value="PROKAR_LIPOPROTEIN"/>
    <property type="match status" value="1"/>
</dbReference>
<accession>A0A1H7RH00</accession>
<organism evidence="1 2">
    <name type="scientific">Chitinophaga rupis</name>
    <dbReference type="NCBI Taxonomy" id="573321"/>
    <lineage>
        <taxon>Bacteria</taxon>
        <taxon>Pseudomonadati</taxon>
        <taxon>Bacteroidota</taxon>
        <taxon>Chitinophagia</taxon>
        <taxon>Chitinophagales</taxon>
        <taxon>Chitinophagaceae</taxon>
        <taxon>Chitinophaga</taxon>
    </lineage>
</organism>
<dbReference type="Gene3D" id="3.10.450.50">
    <property type="match status" value="1"/>
</dbReference>
<dbReference type="Pfam" id="PF07366">
    <property type="entry name" value="SnoaL"/>
    <property type="match status" value="1"/>
</dbReference>
<evidence type="ECO:0000313" key="2">
    <source>
        <dbReference type="Proteomes" id="UP000198984"/>
    </source>
</evidence>
<keyword evidence="2" id="KW-1185">Reference proteome</keyword>
<dbReference type="AlphaFoldDB" id="A0A1H7RH00"/>
<dbReference type="InterPro" id="IPR009959">
    <property type="entry name" value="Cyclase_SnoaL-like"/>
</dbReference>
<dbReference type="PANTHER" id="PTHR38436:SF1">
    <property type="entry name" value="ESTER CYCLASE"/>
    <property type="match status" value="1"/>
</dbReference>
<evidence type="ECO:0000313" key="1">
    <source>
        <dbReference type="EMBL" id="SEL59473.1"/>
    </source>
</evidence>
<gene>
    <name evidence="1" type="ORF">SAMN04488505_102635</name>
</gene>
<protein>
    <recommendedName>
        <fullName evidence="3">SnoaL-like polyketide cyclase</fullName>
    </recommendedName>
</protein>
<dbReference type="PANTHER" id="PTHR38436">
    <property type="entry name" value="POLYKETIDE CYCLASE SNOAL-LIKE DOMAIN"/>
    <property type="match status" value="1"/>
</dbReference>
<dbReference type="Proteomes" id="UP000198984">
    <property type="component" value="Unassembled WGS sequence"/>
</dbReference>